<evidence type="ECO:0000313" key="1">
    <source>
        <dbReference type="EMBL" id="CAB5220949.1"/>
    </source>
</evidence>
<sequence>MDVFEFRKIIERVRDMALAERDSNKAQELKRIADDLYGLMMKLMDDGK</sequence>
<organism evidence="1">
    <name type="scientific">uncultured Caudovirales phage</name>
    <dbReference type="NCBI Taxonomy" id="2100421"/>
    <lineage>
        <taxon>Viruses</taxon>
        <taxon>Duplodnaviria</taxon>
        <taxon>Heunggongvirae</taxon>
        <taxon>Uroviricota</taxon>
        <taxon>Caudoviricetes</taxon>
        <taxon>Peduoviridae</taxon>
        <taxon>Maltschvirus</taxon>
        <taxon>Maltschvirus maltsch</taxon>
    </lineage>
</organism>
<accession>A0A6J7WSC3</accession>
<proteinExistence type="predicted"/>
<name>A0A6J7WSC3_9CAUD</name>
<reference evidence="1" key="1">
    <citation type="submission" date="2020-05" db="EMBL/GenBank/DDBJ databases">
        <authorList>
            <person name="Chiriac C."/>
            <person name="Salcher M."/>
            <person name="Ghai R."/>
            <person name="Kavagutti S V."/>
        </authorList>
    </citation>
    <scope>NUCLEOTIDE SEQUENCE</scope>
</reference>
<protein>
    <submittedName>
        <fullName evidence="1">Uncharacterized protein</fullName>
    </submittedName>
</protein>
<gene>
    <name evidence="1" type="ORF">UFOVP240_59</name>
</gene>
<dbReference type="EMBL" id="LR798293">
    <property type="protein sequence ID" value="CAB5220949.1"/>
    <property type="molecule type" value="Genomic_DNA"/>
</dbReference>